<dbReference type="InterPro" id="IPR016032">
    <property type="entry name" value="Sig_transdc_resp-reg_C-effctor"/>
</dbReference>
<gene>
    <name evidence="5" type="ORF">M3M28_00830</name>
</gene>
<dbReference type="PRINTS" id="PR00038">
    <property type="entry name" value="HTHLUXR"/>
</dbReference>
<dbReference type="InterPro" id="IPR000792">
    <property type="entry name" value="Tscrpt_reg_LuxR_C"/>
</dbReference>
<dbReference type="CDD" id="cd06170">
    <property type="entry name" value="LuxR_C_like"/>
    <property type="match status" value="1"/>
</dbReference>
<keyword evidence="1" id="KW-0805">Transcription regulation</keyword>
<dbReference type="EMBL" id="CP097160">
    <property type="protein sequence ID" value="UQN15044.1"/>
    <property type="molecule type" value="Genomic_DNA"/>
</dbReference>
<dbReference type="Gene3D" id="1.10.10.10">
    <property type="entry name" value="Winged helix-like DNA-binding domain superfamily/Winged helix DNA-binding domain"/>
    <property type="match status" value="1"/>
</dbReference>
<dbReference type="PANTHER" id="PTHR44688">
    <property type="entry name" value="DNA-BINDING TRANSCRIPTIONAL ACTIVATOR DEVR_DOSR"/>
    <property type="match status" value="1"/>
</dbReference>
<evidence type="ECO:0000259" key="4">
    <source>
        <dbReference type="PROSITE" id="PS50043"/>
    </source>
</evidence>
<protein>
    <submittedName>
        <fullName evidence="5">LuxR C-terminal-related transcriptional regulator</fullName>
    </submittedName>
</protein>
<keyword evidence="2" id="KW-0238">DNA-binding</keyword>
<sequence>MPQLTVLATLLGWGRSTWIQQCDAHIREEQPDVATEWAYTRAQLVELLHQPGGDEHRVILADALLSAADDALWPVITEALAENPQVRLVISSVDVPRADLIGHLDYLVLTERDLAFSRAEVREYVELTTGSNHEALTIAVSDGLRGMIELISRRLRAHLDQHDRLGWGIAESSPEVHALNLIRRPVGVTLPKLSKTWQILQRVKELRAFSAMQLHTHLDGTELADGIDLDEIFIRFRNFPFFTVENDIDTGDELLVWQHAAWQQVGAEVPEEVRREQLETGLATIRRSGGIVAQTYYLVALERFDEANLIVTHNYQHFIAGLDAVTAAVIGDATLHANIHPALAVLQADIRIRSGLAERDLREPLDQALNALRAVTAADVESEFARTALLAHTSAFVGDRPRVLRYLEYASELSVGLRTRFGQMSTRTRSRLAEHHTLLVKVAMQVDHLARALRIAREAVRLSNPGDMGHVGRTRDVVNLEDAVGMRSLAGSVSPHQDGMYGASVSVRFIEEGDDAAAIDFLQTLQALRIRTASRSAIDAHILLVRALAAPAELSVRDVLQPIERSAELWRTGVPSTYLSFAVLLAAASRNRQDEGAEIVARIAKSRDPFARLTRMLWAQWNGNFVESLGEASHAGFEGLPRFAVLQRVLVAVSQLRLEDAQGCVQELCSAWGEFEAPRLFRFALRFIPQDVFDELFGMRDDLPSGLARVLEESAVDKRNISWKTVSALSRSEIEVVRLLSHGLKNQEIAESRHVTFGTVRTQLKSIYRKLGVSDRTGALAEARAHGLISPAGGTGSDVFARKVAADK</sequence>
<dbReference type="PROSITE" id="PS50043">
    <property type="entry name" value="HTH_LUXR_2"/>
    <property type="match status" value="1"/>
</dbReference>
<organism evidence="5">
    <name type="scientific">Gulosibacter sediminis</name>
    <dbReference type="NCBI Taxonomy" id="1729695"/>
    <lineage>
        <taxon>Bacteria</taxon>
        <taxon>Bacillati</taxon>
        <taxon>Actinomycetota</taxon>
        <taxon>Actinomycetes</taxon>
        <taxon>Micrococcales</taxon>
        <taxon>Microbacteriaceae</taxon>
        <taxon>Gulosibacter</taxon>
    </lineage>
</organism>
<reference evidence="5" key="1">
    <citation type="submission" date="2022-05" db="EMBL/GenBank/DDBJ databases">
        <title>Complete genome sequence of toluene-degrading Gulosibacter sediminis strain ACHW.36C.</title>
        <authorList>
            <person name="Wai A.C."/>
            <person name="Lai G.K."/>
            <person name="Griffin S.D."/>
            <person name="Leung F.C."/>
        </authorList>
    </citation>
    <scope>NUCLEOTIDE SEQUENCE [LARGE SCALE GENOMIC DNA]</scope>
    <source>
        <strain evidence="5">ACHW.36C</strain>
    </source>
</reference>
<dbReference type="InterPro" id="IPR036388">
    <property type="entry name" value="WH-like_DNA-bd_sf"/>
</dbReference>
<dbReference type="Pfam" id="PF00196">
    <property type="entry name" value="GerE"/>
    <property type="match status" value="1"/>
</dbReference>
<name>A0ABY4MZ45_9MICO</name>
<evidence type="ECO:0000256" key="3">
    <source>
        <dbReference type="ARBA" id="ARBA00023163"/>
    </source>
</evidence>
<evidence type="ECO:0000256" key="1">
    <source>
        <dbReference type="ARBA" id="ARBA00023015"/>
    </source>
</evidence>
<accession>A0ABY4MZ45</accession>
<proteinExistence type="predicted"/>
<evidence type="ECO:0000256" key="2">
    <source>
        <dbReference type="ARBA" id="ARBA00023125"/>
    </source>
</evidence>
<feature type="domain" description="HTH luxR-type" evidence="4">
    <location>
        <begin position="722"/>
        <end position="787"/>
    </location>
</feature>
<keyword evidence="3" id="KW-0804">Transcription</keyword>
<dbReference type="SMART" id="SM00421">
    <property type="entry name" value="HTH_LUXR"/>
    <property type="match status" value="1"/>
</dbReference>
<evidence type="ECO:0000313" key="5">
    <source>
        <dbReference type="EMBL" id="UQN15044.1"/>
    </source>
</evidence>
<dbReference type="SUPFAM" id="SSF46894">
    <property type="entry name" value="C-terminal effector domain of the bipartite response regulators"/>
    <property type="match status" value="1"/>
</dbReference>
<dbReference type="PANTHER" id="PTHR44688:SF16">
    <property type="entry name" value="DNA-BINDING TRANSCRIPTIONAL ACTIVATOR DEVR_DOSR"/>
    <property type="match status" value="1"/>
</dbReference>